<dbReference type="Pfam" id="PF07727">
    <property type="entry name" value="RVT_2"/>
    <property type="match status" value="1"/>
</dbReference>
<dbReference type="AlphaFoldDB" id="A0A812SGU4"/>
<dbReference type="InterPro" id="IPR043502">
    <property type="entry name" value="DNA/RNA_pol_sf"/>
</dbReference>
<comment type="caution">
    <text evidence="3">The sequence shown here is derived from an EMBL/GenBank/DDBJ whole genome shotgun (WGS) entry which is preliminary data.</text>
</comment>
<evidence type="ECO:0000313" key="4">
    <source>
        <dbReference type="Proteomes" id="UP000604046"/>
    </source>
</evidence>
<dbReference type="InterPro" id="IPR013103">
    <property type="entry name" value="RVT_2"/>
</dbReference>
<gene>
    <name evidence="3" type="ORF">SNAT2548_LOCUS26905</name>
</gene>
<feature type="region of interest" description="Disordered" evidence="1">
    <location>
        <begin position="206"/>
        <end position="230"/>
    </location>
</feature>
<sequence length="910" mass="100139">MAVLKADLKQSFGVEVRDDYLALEVMLQYICTTHNRFGAPCEQTLAPMEVLLGKKLPQAKSSLVGCCVLAELPESIKHVTRWEEAAYLGHALNSLGHRVCVVLEGVPQVFVARAIRALVSLSCKPELAPMLFSTSGNLHQGVTPEAQTTYEPPKLTGNPPAAWFQAHGKTAGCTACDRGFKGHVHNKACKQRYLAWYEEHHKKILPDTLPQAQPRGETLSSPDADASQDVSIPQGEGVQILPYYRTRGKTNPLSMPVPAIADDADERKKMKLDEGASLEVPATELRQPAFSSFPVVQSSSADVTVQDAEMVQIDVQPESRAASSEVAGPMDLEVDSLCVAYNFGQPDLDENAASTFVQKLLFCYALYFSEEPATVSFSLCGAQITVAEPKRCVADGTGLLLSPKKTFEGMLTELREDPEKVRSRLVVQEIVKRGDQSARQLAISSPTVHLETFRTLVAWAAMLDMWLFAFDVSTAFMSSELDAKHQVIIQMPPGCFYANWERVYLLLDRALNGLRVAGLAWTNKLTRVVSQLGLHAGSLECCLFTGYYHGVWIALLAYVDDFLVACPCERLGWKFLAELQRDLKVRHVGTLLPSTEGSSRLEFLGRVLERHAGDCAIYMSMPANYLKPCFDAFQIAKPSPSVPGIDKILEDTSEEACAALSREASTRYRTVLGRLSWFGLVRGDLAIFIMLLSTGQSAPLNKHERALRAVLRFLLSCEHLALRYPSSEQDVNIPVAAYTDASWAPMEYLKRRSVSAGYIFAFGSLVKHWSRVQQIVATSSCESEIAAIAVAVAEISCVQDVVVHVAGAGAPIPEIFTDAQSARIVLLSKGETRQSRHFSIRCHMIRQKLSDNEVCLTWKPGCELLADMGTKVLPTSKFVVFRAQCGYVELKAAVLNELLTAMPPFVGHFK</sequence>
<evidence type="ECO:0000313" key="3">
    <source>
        <dbReference type="EMBL" id="CAE7479022.1"/>
    </source>
</evidence>
<dbReference type="EMBL" id="CAJNDS010002446">
    <property type="protein sequence ID" value="CAE7479022.1"/>
    <property type="molecule type" value="Genomic_DNA"/>
</dbReference>
<feature type="domain" description="Reverse transcriptase Ty1/copia-type" evidence="2">
    <location>
        <begin position="420"/>
        <end position="589"/>
    </location>
</feature>
<evidence type="ECO:0000259" key="2">
    <source>
        <dbReference type="Pfam" id="PF07727"/>
    </source>
</evidence>
<accession>A0A812SGU4</accession>
<dbReference type="Proteomes" id="UP000604046">
    <property type="component" value="Unassembled WGS sequence"/>
</dbReference>
<reference evidence="3" key="1">
    <citation type="submission" date="2021-02" db="EMBL/GenBank/DDBJ databases">
        <authorList>
            <person name="Dougan E. K."/>
            <person name="Rhodes N."/>
            <person name="Thang M."/>
            <person name="Chan C."/>
        </authorList>
    </citation>
    <scope>NUCLEOTIDE SEQUENCE</scope>
</reference>
<dbReference type="SUPFAM" id="SSF56672">
    <property type="entry name" value="DNA/RNA polymerases"/>
    <property type="match status" value="1"/>
</dbReference>
<protein>
    <recommendedName>
        <fullName evidence="2">Reverse transcriptase Ty1/copia-type domain-containing protein</fullName>
    </recommendedName>
</protein>
<dbReference type="OrthoDB" id="414945at2759"/>
<evidence type="ECO:0000256" key="1">
    <source>
        <dbReference type="SAM" id="MobiDB-lite"/>
    </source>
</evidence>
<dbReference type="PANTHER" id="PTHR11439:SF467">
    <property type="entry name" value="INTEGRASE CATALYTIC DOMAIN-CONTAINING PROTEIN"/>
    <property type="match status" value="1"/>
</dbReference>
<proteinExistence type="predicted"/>
<dbReference type="PANTHER" id="PTHR11439">
    <property type="entry name" value="GAG-POL-RELATED RETROTRANSPOSON"/>
    <property type="match status" value="1"/>
</dbReference>
<name>A0A812SGU4_9DINO</name>
<keyword evidence="4" id="KW-1185">Reference proteome</keyword>
<organism evidence="3 4">
    <name type="scientific">Symbiodinium natans</name>
    <dbReference type="NCBI Taxonomy" id="878477"/>
    <lineage>
        <taxon>Eukaryota</taxon>
        <taxon>Sar</taxon>
        <taxon>Alveolata</taxon>
        <taxon>Dinophyceae</taxon>
        <taxon>Suessiales</taxon>
        <taxon>Symbiodiniaceae</taxon>
        <taxon>Symbiodinium</taxon>
    </lineage>
</organism>
<dbReference type="CDD" id="cd09272">
    <property type="entry name" value="RNase_HI_RT_Ty1"/>
    <property type="match status" value="1"/>
</dbReference>